<keyword evidence="5 9" id="KW-1133">Transmembrane helix</keyword>
<keyword evidence="6 9" id="KW-0472">Membrane</keyword>
<evidence type="ECO:0000256" key="6">
    <source>
        <dbReference type="ARBA" id="ARBA00023136"/>
    </source>
</evidence>
<evidence type="ECO:0000256" key="9">
    <source>
        <dbReference type="RuleBase" id="RU351113"/>
    </source>
</evidence>
<evidence type="ECO:0000313" key="11">
    <source>
        <dbReference type="Proteomes" id="UP000297026"/>
    </source>
</evidence>
<dbReference type="PANTHER" id="PTHR21137">
    <property type="entry name" value="ODORANT RECEPTOR"/>
    <property type="match status" value="1"/>
</dbReference>
<dbReference type="EMBL" id="ML158563">
    <property type="protein sequence ID" value="THK32873.1"/>
    <property type="molecule type" value="Genomic_DNA"/>
</dbReference>
<keyword evidence="3 9" id="KW-0812">Transmembrane</keyword>
<evidence type="ECO:0000256" key="8">
    <source>
        <dbReference type="ARBA" id="ARBA00023224"/>
    </source>
</evidence>
<feature type="transmembrane region" description="Helical" evidence="9">
    <location>
        <begin position="361"/>
        <end position="382"/>
    </location>
</feature>
<sequence>MSKKEQIFEYTAFRLTTKFLLYSIGLWPVKEPGLFYRFLPFLCFFSSCFASLAVLRFIYHYITRINVTLRGMTIGTSLMLSMLKISSIMINRKRGLELHHTLEEYFSAALSDERFAQRVLVGITTVRRLCWVLIPTIFITVGGYVMRPITSIMVQKRNHVEHVEYTLIYPGLYPWNVPDGFFYQVHFFFEIIASITVWCVTCGMDALFAYYVFQIIGQLRVMSYRLTHVEDQKDMDVIIKECTQQYAELLKCRDSLQDIFGPVILWMMGTTAIVLCALIYQLSSQLKDLSIGRWIWILAYLIPKVTQAYIYGWCGSYLHSESEKYRSAIYHTNWLVAKKNTMSSIVIMLSQRPINLVVYKFFYLTVNMFLMILKTTLSYYFLLRHIEQKS</sequence>
<dbReference type="GO" id="GO:0004984">
    <property type="term" value="F:olfactory receptor activity"/>
    <property type="evidence" value="ECO:0007669"/>
    <property type="project" value="InterPro"/>
</dbReference>
<keyword evidence="7 9" id="KW-0675">Receptor</keyword>
<comment type="subcellular location">
    <subcellularLocation>
        <location evidence="9">Cell membrane</location>
        <topology evidence="9">Multi-pass membrane protein</topology>
    </subcellularLocation>
    <subcellularLocation>
        <location evidence="1">Membrane</location>
        <topology evidence="1">Multi-pass membrane protein</topology>
    </subcellularLocation>
</comment>
<feature type="transmembrane region" description="Helical" evidence="9">
    <location>
        <begin position="259"/>
        <end position="282"/>
    </location>
</feature>
<dbReference type="GO" id="GO:0005886">
    <property type="term" value="C:plasma membrane"/>
    <property type="evidence" value="ECO:0007669"/>
    <property type="project" value="UniProtKB-SubCell"/>
</dbReference>
<gene>
    <name evidence="10" type="primary">Or181</name>
    <name evidence="10" type="ORF">DALL_DALL000043</name>
</gene>
<proteinExistence type="inferred from homology"/>
<feature type="transmembrane region" description="Helical" evidence="9">
    <location>
        <begin position="294"/>
        <end position="312"/>
    </location>
</feature>
<evidence type="ECO:0000256" key="1">
    <source>
        <dbReference type="ARBA" id="ARBA00004141"/>
    </source>
</evidence>
<dbReference type="GO" id="GO:0005549">
    <property type="term" value="F:odorant binding"/>
    <property type="evidence" value="ECO:0007669"/>
    <property type="project" value="InterPro"/>
</dbReference>
<reference evidence="10" key="1">
    <citation type="submission" date="2019-02" db="EMBL/GenBank/DDBJ databases">
        <title>Genome of the parasitoid wasp Diachasma alloeum, an emerging model for ecological speciation and transitions to asexual reproduction.</title>
        <authorList>
            <person name="Robertson H.M."/>
            <person name="Walden K.K."/>
            <person name="Tvedte E.S."/>
            <person name="Hood G.R."/>
            <person name="Feder J.L."/>
            <person name="Forbes A.A."/>
            <person name="Logsdon J.M."/>
            <person name="Mcelroy K.E."/>
        </authorList>
    </citation>
    <scope>NUCLEOTIDE SEQUENCE [LARGE SCALE GENOMIC DNA]</scope>
    <source>
        <strain evidence="10">Michigan</strain>
    </source>
</reference>
<protein>
    <recommendedName>
        <fullName evidence="9">Odorant receptor</fullName>
    </recommendedName>
</protein>
<dbReference type="Proteomes" id="UP000297026">
    <property type="component" value="Unassembled WGS sequence"/>
</dbReference>
<dbReference type="OrthoDB" id="7548151at2759"/>
<evidence type="ECO:0000256" key="3">
    <source>
        <dbReference type="ARBA" id="ARBA00022692"/>
    </source>
</evidence>
<evidence type="ECO:0000256" key="4">
    <source>
        <dbReference type="ARBA" id="ARBA00022725"/>
    </source>
</evidence>
<dbReference type="KEGG" id="dam:107040652"/>
<feature type="transmembrane region" description="Helical" evidence="9">
    <location>
        <begin position="35"/>
        <end position="59"/>
    </location>
</feature>
<dbReference type="Pfam" id="PF02949">
    <property type="entry name" value="7tm_6"/>
    <property type="match status" value="1"/>
</dbReference>
<evidence type="ECO:0000256" key="2">
    <source>
        <dbReference type="ARBA" id="ARBA00022606"/>
    </source>
</evidence>
<keyword evidence="8 9" id="KW-0807">Transducer</keyword>
<dbReference type="CTD" id="100463128"/>
<keyword evidence="4 9" id="KW-0552">Olfaction</keyword>
<organism evidence="10 11">
    <name type="scientific">Diachasma alloeum</name>
    <dbReference type="NCBI Taxonomy" id="454923"/>
    <lineage>
        <taxon>Eukaryota</taxon>
        <taxon>Metazoa</taxon>
        <taxon>Ecdysozoa</taxon>
        <taxon>Arthropoda</taxon>
        <taxon>Hexapoda</taxon>
        <taxon>Insecta</taxon>
        <taxon>Pterygota</taxon>
        <taxon>Neoptera</taxon>
        <taxon>Endopterygota</taxon>
        <taxon>Hymenoptera</taxon>
        <taxon>Apocrita</taxon>
        <taxon>Ichneumonoidea</taxon>
        <taxon>Braconidae</taxon>
        <taxon>Opiinae</taxon>
        <taxon>Diachasma</taxon>
    </lineage>
</organism>
<evidence type="ECO:0000256" key="5">
    <source>
        <dbReference type="ARBA" id="ARBA00022989"/>
    </source>
</evidence>
<keyword evidence="11" id="KW-1185">Reference proteome</keyword>
<evidence type="ECO:0000256" key="7">
    <source>
        <dbReference type="ARBA" id="ARBA00023170"/>
    </source>
</evidence>
<accession>A0A4E0S4D9</accession>
<dbReference type="GO" id="GO:0007165">
    <property type="term" value="P:signal transduction"/>
    <property type="evidence" value="ECO:0007669"/>
    <property type="project" value="UniProtKB-KW"/>
</dbReference>
<evidence type="ECO:0000313" key="10">
    <source>
        <dbReference type="EMBL" id="THK32873.1"/>
    </source>
</evidence>
<dbReference type="GeneID" id="107040652"/>
<feature type="transmembrane region" description="Helical" evidence="9">
    <location>
        <begin position="126"/>
        <end position="146"/>
    </location>
</feature>
<feature type="transmembrane region" description="Helical" evidence="9">
    <location>
        <begin position="12"/>
        <end position="29"/>
    </location>
</feature>
<dbReference type="AlphaFoldDB" id="A0A4E0S4D9"/>
<comment type="similarity">
    <text evidence="9">Belongs to the insect chemoreceptor superfamily. Heteromeric odorant receptor channel (TC 1.A.69) family.</text>
</comment>
<name>A0A4E0S4D9_9HYME</name>
<feature type="transmembrane region" description="Helical" evidence="9">
    <location>
        <begin position="187"/>
        <end position="213"/>
    </location>
</feature>
<keyword evidence="2 9" id="KW-0716">Sensory transduction</keyword>
<dbReference type="InterPro" id="IPR004117">
    <property type="entry name" value="7tm6_olfct_rcpt"/>
</dbReference>
<dbReference type="PANTHER" id="PTHR21137:SF43">
    <property type="entry name" value="ODORANT RECEPTOR 47A-RELATED"/>
    <property type="match status" value="1"/>
</dbReference>